<comment type="caution">
    <text evidence="5">The sequence shown here is derived from an EMBL/GenBank/DDBJ whole genome shotgun (WGS) entry which is preliminary data.</text>
</comment>
<gene>
    <name evidence="5" type="ORF">B1202_00445</name>
</gene>
<dbReference type="RefSeq" id="WP_078188565.1">
    <property type="nucleotide sequence ID" value="NZ_JAMCOZ010000012.1"/>
</dbReference>
<dbReference type="SMART" id="SM00342">
    <property type="entry name" value="HTH_ARAC"/>
    <property type="match status" value="1"/>
</dbReference>
<dbReference type="SUPFAM" id="SSF46689">
    <property type="entry name" value="Homeodomain-like"/>
    <property type="match status" value="1"/>
</dbReference>
<keyword evidence="3" id="KW-0804">Transcription</keyword>
<name>A0A1T1H5T2_9GAMM</name>
<evidence type="ECO:0000313" key="5">
    <source>
        <dbReference type="EMBL" id="OOV85155.1"/>
    </source>
</evidence>
<dbReference type="InterPro" id="IPR018060">
    <property type="entry name" value="HTH_AraC"/>
</dbReference>
<proteinExistence type="predicted"/>
<organism evidence="5 6">
    <name type="scientific">Acinetobacter amyesii</name>
    <dbReference type="NCBI Taxonomy" id="2942470"/>
    <lineage>
        <taxon>Bacteria</taxon>
        <taxon>Pseudomonadati</taxon>
        <taxon>Pseudomonadota</taxon>
        <taxon>Gammaproteobacteria</taxon>
        <taxon>Moraxellales</taxon>
        <taxon>Moraxellaceae</taxon>
        <taxon>Acinetobacter</taxon>
    </lineage>
</organism>
<dbReference type="GO" id="GO:0005829">
    <property type="term" value="C:cytosol"/>
    <property type="evidence" value="ECO:0007669"/>
    <property type="project" value="TreeGrafter"/>
</dbReference>
<dbReference type="Gene3D" id="1.10.10.60">
    <property type="entry name" value="Homeodomain-like"/>
    <property type="match status" value="1"/>
</dbReference>
<evidence type="ECO:0000256" key="2">
    <source>
        <dbReference type="ARBA" id="ARBA00023125"/>
    </source>
</evidence>
<feature type="domain" description="HTH araC/xylS-type" evidence="4">
    <location>
        <begin position="235"/>
        <end position="337"/>
    </location>
</feature>
<dbReference type="Pfam" id="PF12625">
    <property type="entry name" value="Arabinose_bd"/>
    <property type="match status" value="1"/>
</dbReference>
<reference evidence="5 6" key="1">
    <citation type="submission" date="2017-02" db="EMBL/GenBank/DDBJ databases">
        <title>Acinetobacter sp. ANC 4945, whole genome shotgun sequencing project.</title>
        <authorList>
            <person name="Radolfova-Krizova L."/>
            <person name="Al Atrouni A."/>
            <person name="Nemec A."/>
        </authorList>
    </citation>
    <scope>NUCLEOTIDE SEQUENCE [LARGE SCALE GENOMIC DNA]</scope>
    <source>
        <strain evidence="5 6">ANC 4945</strain>
    </source>
</reference>
<dbReference type="EMBL" id="MVKX01000001">
    <property type="protein sequence ID" value="OOV85155.1"/>
    <property type="molecule type" value="Genomic_DNA"/>
</dbReference>
<evidence type="ECO:0000313" key="6">
    <source>
        <dbReference type="Proteomes" id="UP000191160"/>
    </source>
</evidence>
<evidence type="ECO:0000256" key="3">
    <source>
        <dbReference type="ARBA" id="ARBA00023163"/>
    </source>
</evidence>
<dbReference type="InterPro" id="IPR032687">
    <property type="entry name" value="AraC-type_N"/>
</dbReference>
<keyword evidence="2" id="KW-0238">DNA-binding</keyword>
<dbReference type="GO" id="GO:0003700">
    <property type="term" value="F:DNA-binding transcription factor activity"/>
    <property type="evidence" value="ECO:0007669"/>
    <property type="project" value="InterPro"/>
</dbReference>
<dbReference type="PANTHER" id="PTHR47894:SF1">
    <property type="entry name" value="HTH-TYPE TRANSCRIPTIONAL REGULATOR VQSM"/>
    <property type="match status" value="1"/>
</dbReference>
<dbReference type="Proteomes" id="UP000191160">
    <property type="component" value="Unassembled WGS sequence"/>
</dbReference>
<accession>A0A1T1H5T2</accession>
<dbReference type="InterPro" id="IPR009057">
    <property type="entry name" value="Homeodomain-like_sf"/>
</dbReference>
<sequence length="344" mass="39975">MPKQGLEYSKGTISIDLVHEALHDAQKKHFDISAILQKAGIPSELLLSSKTRVSVSQYAALWTHLADVMDDEFFGMDRHAMRRGSFKLLSKMVMHNSTLGDALKQILQFLNLVLDDLHSDLTIEDHFAYIVIYDQQAPKRMFSYATYLMLIHTLLCWLSGQRILLNQIQFKCDAPLDDHDYKVRFCENIHYQASQNYIQLDASYLSLPIKQDTRSWYQFLQQTPENLLVRFKNPYALSSQIRKQLLDVSPAEWLEFYELAVKMNMSEATMHRRLKSEGVSYQQLKNDIRRDTAIDFLTHTDKSLQDISEELNFHDPSAFHRAFKKWTGVSPGAYRQNNAPEFKA</sequence>
<evidence type="ECO:0000259" key="4">
    <source>
        <dbReference type="PROSITE" id="PS01124"/>
    </source>
</evidence>
<dbReference type="PANTHER" id="PTHR47894">
    <property type="entry name" value="HTH-TYPE TRANSCRIPTIONAL REGULATOR GADX"/>
    <property type="match status" value="1"/>
</dbReference>
<keyword evidence="1" id="KW-0805">Transcription regulation</keyword>
<keyword evidence="6" id="KW-1185">Reference proteome</keyword>
<dbReference type="Pfam" id="PF12833">
    <property type="entry name" value="HTH_18"/>
    <property type="match status" value="1"/>
</dbReference>
<evidence type="ECO:0000256" key="1">
    <source>
        <dbReference type="ARBA" id="ARBA00023015"/>
    </source>
</evidence>
<dbReference type="PROSITE" id="PS01124">
    <property type="entry name" value="HTH_ARAC_FAMILY_2"/>
    <property type="match status" value="1"/>
</dbReference>
<dbReference type="AlphaFoldDB" id="A0A1T1H5T2"/>
<dbReference type="GO" id="GO:0000976">
    <property type="term" value="F:transcription cis-regulatory region binding"/>
    <property type="evidence" value="ECO:0007669"/>
    <property type="project" value="TreeGrafter"/>
</dbReference>
<protein>
    <submittedName>
        <fullName evidence="5">AraC family transcriptional regulator</fullName>
    </submittedName>
</protein>